<evidence type="ECO:0000313" key="2">
    <source>
        <dbReference type="Proteomes" id="UP000013251"/>
    </source>
</evidence>
<proteinExistence type="predicted"/>
<comment type="caution">
    <text evidence="1">The sequence shown here is derived from an EMBL/GenBank/DDBJ whole genome shotgun (WGS) entry which is preliminary data.</text>
</comment>
<dbReference type="AlphaFoldDB" id="N9EWH6"/>
<dbReference type="Proteomes" id="UP000013251">
    <property type="component" value="Unassembled WGS sequence"/>
</dbReference>
<accession>N9EWH6</accession>
<organism evidence="1 2">
    <name type="scientific">Acinetobacter bereziniae LMG 1003 = CIP 70.12</name>
    <dbReference type="NCBI Taxonomy" id="981324"/>
    <lineage>
        <taxon>Bacteria</taxon>
        <taxon>Pseudomonadati</taxon>
        <taxon>Pseudomonadota</taxon>
        <taxon>Gammaproteobacteria</taxon>
        <taxon>Moraxellales</taxon>
        <taxon>Moraxellaceae</taxon>
        <taxon>Acinetobacter</taxon>
    </lineage>
</organism>
<evidence type="ECO:0000313" key="1">
    <source>
        <dbReference type="EMBL" id="ENV97065.1"/>
    </source>
</evidence>
<protein>
    <submittedName>
        <fullName evidence="1">Uncharacterized protein</fullName>
    </submittedName>
</protein>
<gene>
    <name evidence="1" type="ORF">F938_01878</name>
</gene>
<dbReference type="OrthoDB" id="8402570at2"/>
<keyword evidence="2" id="KW-1185">Reference proteome</keyword>
<sequence length="143" mass="16587">MFSISYLLTSKRQTHIALVGPAWFNENLLIHRTNVLFKQLQSFETHMLNNADRIIVFSTLLIYQHEAYMRAYHLNQWILHKLQKGNEMEKVQAGWVAIGESSNFIAVDLQSKINEINRQLDIYRELAKPGSAQPNLSHQLKPA</sequence>
<dbReference type="PATRIC" id="fig|1217650.3.peg.1842"/>
<reference evidence="1 2" key="1">
    <citation type="submission" date="2013-02" db="EMBL/GenBank/DDBJ databases">
        <title>The Genome Sequence of Acinetobacter bereziniae CIP 70.12.</title>
        <authorList>
            <consortium name="The Broad Institute Genome Sequencing Platform"/>
            <consortium name="The Broad Institute Genome Sequencing Center for Infectious Disease"/>
            <person name="Cerqueira G."/>
            <person name="Feldgarden M."/>
            <person name="Courvalin P."/>
            <person name="Perichon B."/>
            <person name="Grillot-Courvalin C."/>
            <person name="Clermont D."/>
            <person name="Rocha E."/>
            <person name="Yoon E.-J."/>
            <person name="Nemec A."/>
            <person name="Walker B."/>
            <person name="Young S.K."/>
            <person name="Zeng Q."/>
            <person name="Gargeya S."/>
            <person name="Fitzgerald M."/>
            <person name="Haas B."/>
            <person name="Abouelleil A."/>
            <person name="Alvarado L."/>
            <person name="Arachchi H.M."/>
            <person name="Berlin A.M."/>
            <person name="Chapman S.B."/>
            <person name="Dewar J."/>
            <person name="Goldberg J."/>
            <person name="Griggs A."/>
            <person name="Gujja S."/>
            <person name="Hansen M."/>
            <person name="Howarth C."/>
            <person name="Imamovic A."/>
            <person name="Larimer J."/>
            <person name="McCowan C."/>
            <person name="Murphy C."/>
            <person name="Neiman D."/>
            <person name="Pearson M."/>
            <person name="Priest M."/>
            <person name="Roberts A."/>
            <person name="Saif S."/>
            <person name="Shea T."/>
            <person name="Sisk P."/>
            <person name="Sykes S."/>
            <person name="Wortman J."/>
            <person name="Nusbaum C."/>
            <person name="Birren B."/>
        </authorList>
    </citation>
    <scope>NUCLEOTIDE SEQUENCE [LARGE SCALE GENOMIC DNA]</scope>
    <source>
        <strain evidence="1 2">CIP 70.12</strain>
    </source>
</reference>
<dbReference type="EMBL" id="APQG01000020">
    <property type="protein sequence ID" value="ENV97065.1"/>
    <property type="molecule type" value="Genomic_DNA"/>
</dbReference>
<dbReference type="HOGENOM" id="CLU_1801843_0_0_6"/>
<name>N9EWH6_ACIBZ</name>